<keyword evidence="2 5" id="KW-0812">Transmembrane</keyword>
<reference evidence="7 8" key="1">
    <citation type="submission" date="2020-09" db="EMBL/GenBank/DDBJ databases">
        <title>Draft genome of Gelidibacter salicanalis PAMC21136.</title>
        <authorList>
            <person name="Park H."/>
        </authorList>
    </citation>
    <scope>NUCLEOTIDE SEQUENCE [LARGE SCALE GENOMIC DNA]</scope>
    <source>
        <strain evidence="7 8">PAMC21136</strain>
    </source>
</reference>
<evidence type="ECO:0000256" key="1">
    <source>
        <dbReference type="ARBA" id="ARBA00004141"/>
    </source>
</evidence>
<dbReference type="GO" id="GO:0016020">
    <property type="term" value="C:membrane"/>
    <property type="evidence" value="ECO:0007669"/>
    <property type="project" value="UniProtKB-SubCell"/>
</dbReference>
<evidence type="ECO:0000313" key="8">
    <source>
        <dbReference type="Proteomes" id="UP000662373"/>
    </source>
</evidence>
<dbReference type="AlphaFoldDB" id="A0A934KYG4"/>
<evidence type="ECO:0000256" key="3">
    <source>
        <dbReference type="ARBA" id="ARBA00022989"/>
    </source>
</evidence>
<evidence type="ECO:0000259" key="6">
    <source>
        <dbReference type="Pfam" id="PF07291"/>
    </source>
</evidence>
<evidence type="ECO:0000256" key="5">
    <source>
        <dbReference type="SAM" id="Phobius"/>
    </source>
</evidence>
<accession>A0A934KYG4</accession>
<protein>
    <recommendedName>
        <fullName evidence="6">Methylamine utilisation protein MauE domain-containing protein</fullName>
    </recommendedName>
</protein>
<feature type="transmembrane region" description="Helical" evidence="5">
    <location>
        <begin position="120"/>
        <end position="138"/>
    </location>
</feature>
<comment type="caution">
    <text evidence="7">The sequence shown here is derived from an EMBL/GenBank/DDBJ whole genome shotgun (WGS) entry which is preliminary data.</text>
</comment>
<dbReference type="GO" id="GO:0030416">
    <property type="term" value="P:methylamine metabolic process"/>
    <property type="evidence" value="ECO:0007669"/>
    <property type="project" value="InterPro"/>
</dbReference>
<dbReference type="Proteomes" id="UP000662373">
    <property type="component" value="Unassembled WGS sequence"/>
</dbReference>
<feature type="transmembrane region" description="Helical" evidence="5">
    <location>
        <begin position="50"/>
        <end position="72"/>
    </location>
</feature>
<feature type="transmembrane region" description="Helical" evidence="5">
    <location>
        <begin position="79"/>
        <end position="100"/>
    </location>
</feature>
<proteinExistence type="predicted"/>
<name>A0A934KYG4_9FLAO</name>
<keyword evidence="4 5" id="KW-0472">Membrane</keyword>
<evidence type="ECO:0000256" key="4">
    <source>
        <dbReference type="ARBA" id="ARBA00023136"/>
    </source>
</evidence>
<dbReference type="Pfam" id="PF07291">
    <property type="entry name" value="MauE"/>
    <property type="match status" value="1"/>
</dbReference>
<feature type="transmembrane region" description="Helical" evidence="5">
    <location>
        <begin position="145"/>
        <end position="163"/>
    </location>
</feature>
<comment type="subcellular location">
    <subcellularLocation>
        <location evidence="1">Membrane</location>
        <topology evidence="1">Multi-pass membrane protein</topology>
    </subcellularLocation>
</comment>
<evidence type="ECO:0000313" key="7">
    <source>
        <dbReference type="EMBL" id="MBJ7881620.1"/>
    </source>
</evidence>
<keyword evidence="8" id="KW-1185">Reference proteome</keyword>
<dbReference type="RefSeq" id="WP_199600349.1">
    <property type="nucleotide sequence ID" value="NZ_JAEHJZ010000032.1"/>
</dbReference>
<dbReference type="EMBL" id="JAEHJZ010000032">
    <property type="protein sequence ID" value="MBJ7881620.1"/>
    <property type="molecule type" value="Genomic_DNA"/>
</dbReference>
<feature type="domain" description="Methylamine utilisation protein MauE" evidence="6">
    <location>
        <begin position="12"/>
        <end position="135"/>
    </location>
</feature>
<organism evidence="7 8">
    <name type="scientific">Gelidibacter salicanalis</name>
    <dbReference type="NCBI Taxonomy" id="291193"/>
    <lineage>
        <taxon>Bacteria</taxon>
        <taxon>Pseudomonadati</taxon>
        <taxon>Bacteroidota</taxon>
        <taxon>Flavobacteriia</taxon>
        <taxon>Flavobacteriales</taxon>
        <taxon>Flavobacteriaceae</taxon>
        <taxon>Gelidibacter</taxon>
    </lineage>
</organism>
<keyword evidence="3 5" id="KW-1133">Transmembrane helix</keyword>
<dbReference type="InterPro" id="IPR009908">
    <property type="entry name" value="Methylamine_util_MauE"/>
</dbReference>
<gene>
    <name evidence="7" type="ORF">JEM65_13335</name>
</gene>
<evidence type="ECO:0000256" key="2">
    <source>
        <dbReference type="ARBA" id="ARBA00022692"/>
    </source>
</evidence>
<sequence length="491" mass="55854">MKVPRSFLKNIPPVVSLLFVLLFVYAAVSKFLDFQNFQMQIGQSPLLSAFTGFVSYSVLLLETLTVFLLSIAATRRLGLYLAMALMVLFSLYIFIILNYSPFVPCSCGGVLERMSWSEHLLFNILFVVLAMIALYMSTKRYKRTTVWMLCIILVCSLTMALLFRASETMAHERNNFIRRFPQHRATLENSRDLGLNSYKVAGIDSTHIYLTNTTGPLHIKVLDHALDIQRETTIALLDGDMLFRSPKVRVVAPYFYFMDGNIPIILKGGITDWKVKAQERVQGYFSKIVPTVHNEFVMVARESGTNENVLGLMKTGDTPDLALSRELLVKQVDGVFDTDGMLLYNRQLDWIIYTYFYRNQFIVADRGLKLDYRGKTIDTISRAVLEVSNTGSGKVRKIAAPPMVVNRNTATYGNHLFVQSKVMGLYEPESSWKRNSVIDIYDLTNGSYVFSFYVPNVSGESLSEFYVQGNRLVGLIGNHIRAYKLDLEMDR</sequence>